<evidence type="ECO:0000313" key="1">
    <source>
        <dbReference type="EMBL" id="SBS37996.1"/>
    </source>
</evidence>
<gene>
    <name evidence="1" type="ORF">MSP8886_04351</name>
</gene>
<accession>A0A1A8TT36</accession>
<organism evidence="1 2">
    <name type="scientific">Marinomonas spartinae</name>
    <dbReference type="NCBI Taxonomy" id="1792290"/>
    <lineage>
        <taxon>Bacteria</taxon>
        <taxon>Pseudomonadati</taxon>
        <taxon>Pseudomonadota</taxon>
        <taxon>Gammaproteobacteria</taxon>
        <taxon>Oceanospirillales</taxon>
        <taxon>Oceanospirillaceae</taxon>
        <taxon>Marinomonas</taxon>
    </lineage>
</organism>
<sequence length="40" mass="4286">MSNSVFNKQLKPTSTALFVLCFSATLAQNKQLRSGGLAGR</sequence>
<dbReference type="EMBL" id="FLOB01000024">
    <property type="protein sequence ID" value="SBS37996.1"/>
    <property type="molecule type" value="Genomic_DNA"/>
</dbReference>
<reference evidence="1 2" key="1">
    <citation type="submission" date="2016-06" db="EMBL/GenBank/DDBJ databases">
        <authorList>
            <person name="Kjaerup R.B."/>
            <person name="Dalgaard T.S."/>
            <person name="Juul-Madsen H.R."/>
        </authorList>
    </citation>
    <scope>NUCLEOTIDE SEQUENCE [LARGE SCALE GENOMIC DNA]</scope>
    <source>
        <strain evidence="1 2">CECT 8886</strain>
    </source>
</reference>
<dbReference type="STRING" id="1792290.MSP8886_04351"/>
<dbReference type="AlphaFoldDB" id="A0A1A8TT36"/>
<dbReference type="RefSeq" id="WP_281197898.1">
    <property type="nucleotide sequence ID" value="NZ_FLOB01000024.1"/>
</dbReference>
<evidence type="ECO:0000313" key="2">
    <source>
        <dbReference type="Proteomes" id="UP000092544"/>
    </source>
</evidence>
<name>A0A1A8TT36_9GAMM</name>
<dbReference type="Proteomes" id="UP000092544">
    <property type="component" value="Unassembled WGS sequence"/>
</dbReference>
<proteinExistence type="predicted"/>
<keyword evidence="2" id="KW-1185">Reference proteome</keyword>
<protein>
    <submittedName>
        <fullName evidence="1">Uncharacterized protein</fullName>
    </submittedName>
</protein>